<dbReference type="InterPro" id="IPR023772">
    <property type="entry name" value="DNA-bd_HTH_TetR-type_CS"/>
</dbReference>
<keyword evidence="4" id="KW-0804">Transcription</keyword>
<dbReference type="SUPFAM" id="SSF46689">
    <property type="entry name" value="Homeodomain-like"/>
    <property type="match status" value="1"/>
</dbReference>
<dbReference type="Pfam" id="PF00440">
    <property type="entry name" value="TetR_N"/>
    <property type="match status" value="1"/>
</dbReference>
<dbReference type="Pfam" id="PF13977">
    <property type="entry name" value="TetR_C_6"/>
    <property type="match status" value="1"/>
</dbReference>
<dbReference type="PROSITE" id="PS01081">
    <property type="entry name" value="HTH_TETR_1"/>
    <property type="match status" value="1"/>
</dbReference>
<comment type="caution">
    <text evidence="7">The sequence shown here is derived from an EMBL/GenBank/DDBJ whole genome shotgun (WGS) entry which is preliminary data.</text>
</comment>
<keyword evidence="3 5" id="KW-0238">DNA-binding</keyword>
<keyword evidence="2" id="KW-0805">Transcription regulation</keyword>
<dbReference type="EMBL" id="JAEHOI010000002">
    <property type="protein sequence ID" value="MBK0421067.1"/>
    <property type="molecule type" value="Genomic_DNA"/>
</dbReference>
<dbReference type="InterPro" id="IPR050109">
    <property type="entry name" value="HTH-type_TetR-like_transc_reg"/>
</dbReference>
<evidence type="ECO:0000256" key="4">
    <source>
        <dbReference type="ARBA" id="ARBA00023163"/>
    </source>
</evidence>
<dbReference type="PROSITE" id="PS50977">
    <property type="entry name" value="HTH_TETR_2"/>
    <property type="match status" value="1"/>
</dbReference>
<dbReference type="PANTHER" id="PTHR30055">
    <property type="entry name" value="HTH-TYPE TRANSCRIPTIONAL REGULATOR RUTR"/>
    <property type="match status" value="1"/>
</dbReference>
<dbReference type="PANTHER" id="PTHR30055:SF234">
    <property type="entry name" value="HTH-TYPE TRANSCRIPTIONAL REGULATOR BETI"/>
    <property type="match status" value="1"/>
</dbReference>
<name>A0A934UXL7_9MICO</name>
<sequence>MPRRIDHGKRDEEIADASLRVLEREGLAGLSVRKVAEEAGIAPASLRRAFPTQQALRDRCLEIIEERTTARIMASSATGRARVEHLLAQLLPVDGERRLELIAQLQLSMLALTDERTRGAAERLSQGVQRACVAAITLLADAGELSADRDPSLEAERLRALLDGLAMRGVWANSAIDGEGLTRVLGAHLDELALPAARTAQAAPRAEDPSGQ</sequence>
<evidence type="ECO:0000259" key="6">
    <source>
        <dbReference type="PROSITE" id="PS50977"/>
    </source>
</evidence>
<dbReference type="Proteomes" id="UP000618733">
    <property type="component" value="Unassembled WGS sequence"/>
</dbReference>
<feature type="domain" description="HTH tetR-type" evidence="6">
    <location>
        <begin position="8"/>
        <end position="68"/>
    </location>
</feature>
<dbReference type="SUPFAM" id="SSF48498">
    <property type="entry name" value="Tetracyclin repressor-like, C-terminal domain"/>
    <property type="match status" value="1"/>
</dbReference>
<dbReference type="InterPro" id="IPR039538">
    <property type="entry name" value="BetI_C"/>
</dbReference>
<keyword evidence="1" id="KW-0678">Repressor</keyword>
<evidence type="ECO:0000313" key="7">
    <source>
        <dbReference type="EMBL" id="MBK0421067.1"/>
    </source>
</evidence>
<evidence type="ECO:0000313" key="8">
    <source>
        <dbReference type="Proteomes" id="UP000618733"/>
    </source>
</evidence>
<dbReference type="AlphaFoldDB" id="A0A934UXL7"/>
<accession>A0A934UXL7</accession>
<dbReference type="InterPro" id="IPR001647">
    <property type="entry name" value="HTH_TetR"/>
</dbReference>
<dbReference type="GO" id="GO:0000976">
    <property type="term" value="F:transcription cis-regulatory region binding"/>
    <property type="evidence" value="ECO:0007669"/>
    <property type="project" value="TreeGrafter"/>
</dbReference>
<protein>
    <submittedName>
        <fullName evidence="7">TetR family transcriptional regulator</fullName>
    </submittedName>
</protein>
<dbReference type="GO" id="GO:0003700">
    <property type="term" value="F:DNA-binding transcription factor activity"/>
    <property type="evidence" value="ECO:0007669"/>
    <property type="project" value="TreeGrafter"/>
</dbReference>
<dbReference type="InterPro" id="IPR036271">
    <property type="entry name" value="Tet_transcr_reg_TetR-rel_C_sf"/>
</dbReference>
<evidence type="ECO:0000256" key="3">
    <source>
        <dbReference type="ARBA" id="ARBA00023125"/>
    </source>
</evidence>
<dbReference type="InterPro" id="IPR009057">
    <property type="entry name" value="Homeodomain-like_sf"/>
</dbReference>
<evidence type="ECO:0000256" key="5">
    <source>
        <dbReference type="PROSITE-ProRule" id="PRU00335"/>
    </source>
</evidence>
<evidence type="ECO:0000256" key="1">
    <source>
        <dbReference type="ARBA" id="ARBA00022491"/>
    </source>
</evidence>
<keyword evidence="8" id="KW-1185">Reference proteome</keyword>
<proteinExistence type="predicted"/>
<evidence type="ECO:0000256" key="2">
    <source>
        <dbReference type="ARBA" id="ARBA00023015"/>
    </source>
</evidence>
<dbReference type="RefSeq" id="WP_200131260.1">
    <property type="nucleotide sequence ID" value="NZ_JAEHOI010000002.1"/>
</dbReference>
<gene>
    <name evidence="7" type="ORF">JD292_03095</name>
</gene>
<dbReference type="Gene3D" id="1.10.357.10">
    <property type="entry name" value="Tetracycline Repressor, domain 2"/>
    <property type="match status" value="1"/>
</dbReference>
<feature type="DNA-binding region" description="H-T-H motif" evidence="5">
    <location>
        <begin position="31"/>
        <end position="50"/>
    </location>
</feature>
<organism evidence="7 8">
    <name type="scientific">Leucobacter edaphi</name>
    <dbReference type="NCBI Taxonomy" id="2796472"/>
    <lineage>
        <taxon>Bacteria</taxon>
        <taxon>Bacillati</taxon>
        <taxon>Actinomycetota</taxon>
        <taxon>Actinomycetes</taxon>
        <taxon>Micrococcales</taxon>
        <taxon>Microbacteriaceae</taxon>
        <taxon>Leucobacter</taxon>
    </lineage>
</organism>
<reference evidence="7" key="1">
    <citation type="submission" date="2020-12" db="EMBL/GenBank/DDBJ databases">
        <title>Leucobacter sp. CAS2, isolated from Chromium sludge.</title>
        <authorList>
            <person name="Xu Z."/>
        </authorList>
    </citation>
    <scope>NUCLEOTIDE SEQUENCE</scope>
    <source>
        <strain evidence="7">CSA2</strain>
    </source>
</reference>